<evidence type="ECO:0000259" key="18">
    <source>
        <dbReference type="PROSITE" id="PS51464"/>
    </source>
</evidence>
<dbReference type="FunFam" id="3.10.580.10:FF:000007">
    <property type="entry name" value="Arabinose 5-phosphate isomerase"/>
    <property type="match status" value="1"/>
</dbReference>
<feature type="transmembrane region" description="Helical" evidence="16">
    <location>
        <begin position="25"/>
        <end position="48"/>
    </location>
</feature>
<evidence type="ECO:0000256" key="8">
    <source>
        <dbReference type="ARBA" id="ARBA00022985"/>
    </source>
</evidence>
<evidence type="ECO:0000256" key="3">
    <source>
        <dbReference type="ARBA" id="ARBA00008165"/>
    </source>
</evidence>
<feature type="domain" description="CBS" evidence="17">
    <location>
        <begin position="394"/>
        <end position="445"/>
    </location>
</feature>
<feature type="domain" description="SIS" evidence="18">
    <location>
        <begin position="158"/>
        <end position="301"/>
    </location>
</feature>
<comment type="pathway">
    <text evidence="13">Carbohydrate biosynthesis; 3-deoxy-D-manno-octulosonate biosynthesis; 3-deoxy-D-manno-octulosonate from D-ribulose 5-phosphate: step 1/3.</text>
</comment>
<evidence type="ECO:0000256" key="10">
    <source>
        <dbReference type="ARBA" id="ARBA00023122"/>
    </source>
</evidence>
<dbReference type="InterPro" id="IPR004837">
    <property type="entry name" value="NaCa_Exmemb"/>
</dbReference>
<dbReference type="Gene3D" id="3.40.50.10490">
    <property type="entry name" value="Glucose-6-phosphate isomerase like protein, domain 1"/>
    <property type="match status" value="1"/>
</dbReference>
<dbReference type="EC" id="5.3.1.13" evidence="5"/>
<accession>A0A2X2W7V8</accession>
<evidence type="ECO:0000256" key="11">
    <source>
        <dbReference type="ARBA" id="ARBA00023136"/>
    </source>
</evidence>
<keyword evidence="9 16" id="KW-1133">Transmembrane helix</keyword>
<dbReference type="PROSITE" id="PS51464">
    <property type="entry name" value="SIS"/>
    <property type="match status" value="1"/>
</dbReference>
<dbReference type="GO" id="GO:0009103">
    <property type="term" value="P:lipopolysaccharide biosynthetic process"/>
    <property type="evidence" value="ECO:0007669"/>
    <property type="project" value="UniProtKB-KW"/>
</dbReference>
<evidence type="ECO:0000256" key="14">
    <source>
        <dbReference type="ARBA" id="ARBA00071659"/>
    </source>
</evidence>
<comment type="subunit">
    <text evidence="4">Homotetramer.</text>
</comment>
<evidence type="ECO:0000256" key="6">
    <source>
        <dbReference type="ARBA" id="ARBA00022692"/>
    </source>
</evidence>
<dbReference type="GO" id="GO:0016020">
    <property type="term" value="C:membrane"/>
    <property type="evidence" value="ECO:0007669"/>
    <property type="project" value="UniProtKB-SubCell"/>
</dbReference>
<dbReference type="InterPro" id="IPR050986">
    <property type="entry name" value="GutQ/KpsF_isomerases"/>
</dbReference>
<dbReference type="EMBL" id="UAVY01000007">
    <property type="protein sequence ID" value="SQB37356.1"/>
    <property type="molecule type" value="Genomic_DNA"/>
</dbReference>
<evidence type="ECO:0000256" key="5">
    <source>
        <dbReference type="ARBA" id="ARBA00012545"/>
    </source>
</evidence>
<dbReference type="InterPro" id="IPR004800">
    <property type="entry name" value="KdsD/KpsF-type"/>
</dbReference>
<evidence type="ECO:0000256" key="1">
    <source>
        <dbReference type="ARBA" id="ARBA00004141"/>
    </source>
</evidence>
<dbReference type="PANTHER" id="PTHR42745:SF1">
    <property type="entry name" value="ARABINOSE 5-PHOSPHATE ISOMERASE KDSD"/>
    <property type="match status" value="1"/>
</dbReference>
<evidence type="ECO:0000256" key="16">
    <source>
        <dbReference type="SAM" id="Phobius"/>
    </source>
</evidence>
<evidence type="ECO:0000256" key="13">
    <source>
        <dbReference type="ARBA" id="ARBA00060658"/>
    </source>
</evidence>
<proteinExistence type="inferred from homology"/>
<keyword evidence="8" id="KW-0448">Lipopolysaccharide biosynthesis</keyword>
<dbReference type="GO" id="GO:0019146">
    <property type="term" value="F:arabinose-5-phosphate isomerase activity"/>
    <property type="evidence" value="ECO:0007669"/>
    <property type="project" value="UniProtKB-EC"/>
</dbReference>
<sequence>MIAIGTSLPELATAIAGIRKGENDIAIGNIIGANISNIAIVLGLPALITPGDVNPLAFGRDYSVMLLVSIVLALLCWRRPRQIGRGAGVLLTGGFIVWLAMLYWAIAASYWITGKRTMSHLALQPGFDFQKAGKDVLEIEREGLAELDQYIDQNFTLACEKIFSCTGKVVVMGMGKSGHIGRKMAATFASTGTSAFFVHPGEAAHGDLGMVTSQDVVIAISNSGESNEIAALIPVLKRLQVPLICITGRPESSMARAADVHLCVKVPKEACPLGLAPTSSTTATLVMGDALAVALLKARGFTAEDFALSHPGGALGRKLLLRVNDIMHTGDEIPHVNKNASLRDALLEITRKNLGMTVICDDTMKIDGIFTDGDLRRVFDMGVDVRQLGIADVMTPGGIRVRPGILAVNALNLMQSRHITSVLVADGDQLLGVLHMHDLLRAGVV</sequence>
<name>A0A2X2W7V8_CITKO</name>
<dbReference type="Pfam" id="PF00571">
    <property type="entry name" value="CBS"/>
    <property type="match status" value="2"/>
</dbReference>
<keyword evidence="7" id="KW-0677">Repeat</keyword>
<dbReference type="SUPFAM" id="SSF53697">
    <property type="entry name" value="SIS domain"/>
    <property type="match status" value="1"/>
</dbReference>
<comment type="similarity">
    <text evidence="3">Belongs to the SIS family. GutQ/KpsF subfamily.</text>
</comment>
<evidence type="ECO:0000256" key="7">
    <source>
        <dbReference type="ARBA" id="ARBA00022737"/>
    </source>
</evidence>
<evidence type="ECO:0000313" key="19">
    <source>
        <dbReference type="EMBL" id="SQB37356.1"/>
    </source>
</evidence>
<dbReference type="GO" id="GO:0055085">
    <property type="term" value="P:transmembrane transport"/>
    <property type="evidence" value="ECO:0007669"/>
    <property type="project" value="InterPro"/>
</dbReference>
<dbReference type="GO" id="GO:0097367">
    <property type="term" value="F:carbohydrate derivative binding"/>
    <property type="evidence" value="ECO:0007669"/>
    <property type="project" value="InterPro"/>
</dbReference>
<dbReference type="InterPro" id="IPR046342">
    <property type="entry name" value="CBS_dom_sf"/>
</dbReference>
<gene>
    <name evidence="19" type="primary">kdsD</name>
    <name evidence="19" type="ORF">NCTC10786_04105</name>
</gene>
<evidence type="ECO:0000259" key="17">
    <source>
        <dbReference type="PROSITE" id="PS51371"/>
    </source>
</evidence>
<keyword evidence="6 16" id="KW-0812">Transmembrane</keyword>
<evidence type="ECO:0000256" key="15">
    <source>
        <dbReference type="PROSITE-ProRule" id="PRU00703"/>
    </source>
</evidence>
<dbReference type="PROSITE" id="PS51371">
    <property type="entry name" value="CBS"/>
    <property type="match status" value="2"/>
</dbReference>
<dbReference type="Pfam" id="PF01699">
    <property type="entry name" value="Na_Ca_ex"/>
    <property type="match status" value="1"/>
</dbReference>
<dbReference type="InterPro" id="IPR001347">
    <property type="entry name" value="SIS_dom"/>
</dbReference>
<keyword evidence="11 16" id="KW-0472">Membrane</keyword>
<dbReference type="Pfam" id="PF01380">
    <property type="entry name" value="SIS"/>
    <property type="match status" value="1"/>
</dbReference>
<dbReference type="InterPro" id="IPR035474">
    <property type="entry name" value="SIS_Kpsf"/>
</dbReference>
<evidence type="ECO:0000256" key="2">
    <source>
        <dbReference type="ARBA" id="ARBA00004756"/>
    </source>
</evidence>
<dbReference type="CDD" id="cd04604">
    <property type="entry name" value="CBS_pair_SIS_assoc"/>
    <property type="match status" value="1"/>
</dbReference>
<dbReference type="NCBIfam" id="NF008141">
    <property type="entry name" value="PRK10892.1"/>
    <property type="match status" value="1"/>
</dbReference>
<dbReference type="NCBIfam" id="TIGR00393">
    <property type="entry name" value="kpsF"/>
    <property type="match status" value="1"/>
</dbReference>
<dbReference type="AlphaFoldDB" id="A0A2X2W7V8"/>
<dbReference type="PANTHER" id="PTHR42745">
    <property type="match status" value="1"/>
</dbReference>
<comment type="pathway">
    <text evidence="2">Bacterial outer membrane biogenesis; lipopolysaccharide biosynthesis.</text>
</comment>
<protein>
    <recommendedName>
        <fullName evidence="14">Arabinose 5-phosphate isomerase KdsD</fullName>
        <ecNumber evidence="5">5.3.1.13</ecNumber>
    </recommendedName>
</protein>
<dbReference type="InterPro" id="IPR000644">
    <property type="entry name" value="CBS_dom"/>
</dbReference>
<evidence type="ECO:0000256" key="4">
    <source>
        <dbReference type="ARBA" id="ARBA00011881"/>
    </source>
</evidence>
<feature type="domain" description="CBS" evidence="17">
    <location>
        <begin position="327"/>
        <end position="385"/>
    </location>
</feature>
<dbReference type="InterPro" id="IPR046348">
    <property type="entry name" value="SIS_dom_sf"/>
</dbReference>
<reference evidence="19 20" key="1">
    <citation type="submission" date="2018-06" db="EMBL/GenBank/DDBJ databases">
        <authorList>
            <consortium name="Pathogen Informatics"/>
            <person name="Doyle S."/>
        </authorList>
    </citation>
    <scope>NUCLEOTIDE SEQUENCE [LARGE SCALE GENOMIC DNA]</scope>
    <source>
        <strain evidence="19 20">NCTC10786</strain>
    </source>
</reference>
<feature type="transmembrane region" description="Helical" evidence="16">
    <location>
        <begin position="89"/>
        <end position="112"/>
    </location>
</feature>
<evidence type="ECO:0000256" key="9">
    <source>
        <dbReference type="ARBA" id="ARBA00022989"/>
    </source>
</evidence>
<dbReference type="FunFam" id="3.40.50.10490:FF:000011">
    <property type="entry name" value="Arabinose 5-phosphate isomerase"/>
    <property type="match status" value="1"/>
</dbReference>
<dbReference type="CDD" id="cd05014">
    <property type="entry name" value="SIS_Kpsf"/>
    <property type="match status" value="1"/>
</dbReference>
<keyword evidence="12 19" id="KW-0413">Isomerase</keyword>
<dbReference type="Proteomes" id="UP000251584">
    <property type="component" value="Unassembled WGS sequence"/>
</dbReference>
<organism evidence="19 20">
    <name type="scientific">Citrobacter koseri</name>
    <name type="common">Citrobacter diversus</name>
    <dbReference type="NCBI Taxonomy" id="545"/>
    <lineage>
        <taxon>Bacteria</taxon>
        <taxon>Pseudomonadati</taxon>
        <taxon>Pseudomonadota</taxon>
        <taxon>Gammaproteobacteria</taxon>
        <taxon>Enterobacterales</taxon>
        <taxon>Enterobacteriaceae</taxon>
        <taxon>Citrobacter</taxon>
    </lineage>
</organism>
<comment type="subcellular location">
    <subcellularLocation>
        <location evidence="1">Membrane</location>
        <topology evidence="1">Multi-pass membrane protein</topology>
    </subcellularLocation>
</comment>
<evidence type="ECO:0000256" key="12">
    <source>
        <dbReference type="ARBA" id="ARBA00023235"/>
    </source>
</evidence>
<feature type="transmembrane region" description="Helical" evidence="16">
    <location>
        <begin position="60"/>
        <end position="77"/>
    </location>
</feature>
<keyword evidence="10 15" id="KW-0129">CBS domain</keyword>
<dbReference type="Gene3D" id="3.10.580.10">
    <property type="entry name" value="CBS-domain"/>
    <property type="match status" value="1"/>
</dbReference>
<evidence type="ECO:0000313" key="20">
    <source>
        <dbReference type="Proteomes" id="UP000251584"/>
    </source>
</evidence>